<comment type="subcellular location">
    <subcellularLocation>
        <location evidence="1">Fimbrium</location>
    </subcellularLocation>
</comment>
<dbReference type="RefSeq" id="WP_032098450.1">
    <property type="nucleotide sequence ID" value="NZ_ABGYJJ040000001.1"/>
</dbReference>
<evidence type="ECO:0000259" key="6">
    <source>
        <dbReference type="Pfam" id="PF00419"/>
    </source>
</evidence>
<dbReference type="InterPro" id="IPR000259">
    <property type="entry name" value="Adhesion_dom_fimbrial"/>
</dbReference>
<accession>A0A2C5TH85</accession>
<dbReference type="FunFam" id="2.60.40.1090:FF:000001">
    <property type="entry name" value="Type-1 fimbrial major subunit"/>
    <property type="match status" value="1"/>
</dbReference>
<keyword evidence="4" id="KW-0281">Fimbrium</keyword>
<name>A0A2C5TH85_MORMO</name>
<gene>
    <name evidence="7" type="ORF">CYG68_04560</name>
</gene>
<dbReference type="Gene3D" id="2.60.40.1090">
    <property type="entry name" value="Fimbrial-type adhesion domain"/>
    <property type="match status" value="1"/>
</dbReference>
<dbReference type="AlphaFoldDB" id="A0A2C5TH85"/>
<dbReference type="SUPFAM" id="SSF49401">
    <property type="entry name" value="Bacterial adhesins"/>
    <property type="match status" value="1"/>
</dbReference>
<comment type="similarity">
    <text evidence="2">Belongs to the fimbrial protein family.</text>
</comment>
<dbReference type="EMBL" id="PKLF01000003">
    <property type="protein sequence ID" value="MBE8611690.1"/>
    <property type="molecule type" value="Genomic_DNA"/>
</dbReference>
<keyword evidence="3 5" id="KW-0732">Signal</keyword>
<dbReference type="Proteomes" id="UP000650477">
    <property type="component" value="Unassembled WGS sequence"/>
</dbReference>
<comment type="caution">
    <text evidence="7">The sequence shown here is derived from an EMBL/GenBank/DDBJ whole genome shotgun (WGS) entry which is preliminary data.</text>
</comment>
<evidence type="ECO:0000256" key="4">
    <source>
        <dbReference type="ARBA" id="ARBA00023263"/>
    </source>
</evidence>
<organism evidence="7 8">
    <name type="scientific">Morganella morganii</name>
    <name type="common">Proteus morganii</name>
    <dbReference type="NCBI Taxonomy" id="582"/>
    <lineage>
        <taxon>Bacteria</taxon>
        <taxon>Pseudomonadati</taxon>
        <taxon>Pseudomonadota</taxon>
        <taxon>Gammaproteobacteria</taxon>
        <taxon>Enterobacterales</taxon>
        <taxon>Morganellaceae</taxon>
        <taxon>Morganella</taxon>
    </lineage>
</organism>
<dbReference type="GO" id="GO:0043709">
    <property type="term" value="P:cell adhesion involved in single-species biofilm formation"/>
    <property type="evidence" value="ECO:0007669"/>
    <property type="project" value="TreeGrafter"/>
</dbReference>
<feature type="domain" description="Fimbrial-type adhesion" evidence="6">
    <location>
        <begin position="33"/>
        <end position="182"/>
    </location>
</feature>
<protein>
    <submittedName>
        <fullName evidence="7">Type 1 fimbrial protein subunit FimA</fullName>
    </submittedName>
</protein>
<dbReference type="PANTHER" id="PTHR33420">
    <property type="entry name" value="FIMBRIAL SUBUNIT ELFA-RELATED"/>
    <property type="match status" value="1"/>
</dbReference>
<feature type="chain" id="PRO_5041164954" evidence="5">
    <location>
        <begin position="23"/>
        <end position="182"/>
    </location>
</feature>
<dbReference type="PANTHER" id="PTHR33420:SF12">
    <property type="entry name" value="FIMBRIN-LIKE PROTEIN FIMI-RELATED"/>
    <property type="match status" value="1"/>
</dbReference>
<evidence type="ECO:0000313" key="8">
    <source>
        <dbReference type="Proteomes" id="UP000650477"/>
    </source>
</evidence>
<dbReference type="InterPro" id="IPR008966">
    <property type="entry name" value="Adhesion_dom_sf"/>
</dbReference>
<sequence length="182" mass="18277">MKLNIIGASVVSALLFSAAASAADPVIVNGGTVHFTGELVNAACAVSTESSNQTVELGQYRTAKLAASGDMSTPVPFKIKLVDCDPAVATTAAVAFSGQSMTGDATLLAVNSGTNAPAAQNVGIQISDTASKVLSPSGADFSATKTLIQGTNVLDFTARYVAKGATTPGQANADATFVVKYE</sequence>
<evidence type="ECO:0000256" key="1">
    <source>
        <dbReference type="ARBA" id="ARBA00004561"/>
    </source>
</evidence>
<proteinExistence type="inferred from homology"/>
<dbReference type="GO" id="GO:0009289">
    <property type="term" value="C:pilus"/>
    <property type="evidence" value="ECO:0007669"/>
    <property type="project" value="UniProtKB-SubCell"/>
</dbReference>
<evidence type="ECO:0000256" key="2">
    <source>
        <dbReference type="ARBA" id="ARBA00006671"/>
    </source>
</evidence>
<evidence type="ECO:0000256" key="5">
    <source>
        <dbReference type="SAM" id="SignalP"/>
    </source>
</evidence>
<dbReference type="Pfam" id="PF00419">
    <property type="entry name" value="Fimbrial"/>
    <property type="match status" value="1"/>
</dbReference>
<reference evidence="7" key="1">
    <citation type="submission" date="2017-12" db="EMBL/GenBank/DDBJ databases">
        <title>Genome sequencing and analysis.</title>
        <authorList>
            <person name="Huang Y.-T."/>
        </authorList>
    </citation>
    <scope>NUCLEOTIDE SEQUENCE</scope>
    <source>
        <strain evidence="7">VGH116</strain>
    </source>
</reference>
<dbReference type="InterPro" id="IPR036937">
    <property type="entry name" value="Adhesion_dom_fimbrial_sf"/>
</dbReference>
<evidence type="ECO:0000313" key="7">
    <source>
        <dbReference type="EMBL" id="MBE8611690.1"/>
    </source>
</evidence>
<dbReference type="GeneID" id="93361095"/>
<dbReference type="InterPro" id="IPR050263">
    <property type="entry name" value="Bact_Fimbrial_Adh_Pro"/>
</dbReference>
<feature type="signal peptide" evidence="5">
    <location>
        <begin position="1"/>
        <end position="22"/>
    </location>
</feature>
<dbReference type="NCBIfam" id="NF011741">
    <property type="entry name" value="PRK15194.1"/>
    <property type="match status" value="1"/>
</dbReference>
<evidence type="ECO:0000256" key="3">
    <source>
        <dbReference type="ARBA" id="ARBA00022729"/>
    </source>
</evidence>